<dbReference type="AlphaFoldDB" id="A0A2M8W720"/>
<name>A0A2M8W720_9MICO</name>
<protein>
    <submittedName>
        <fullName evidence="3">Uncharacterized protein</fullName>
    </submittedName>
</protein>
<proteinExistence type="predicted"/>
<reference evidence="3 4" key="1">
    <citation type="submission" date="2017-11" db="EMBL/GenBank/DDBJ databases">
        <title>Genomic Encyclopedia of Archaeal and Bacterial Type Strains, Phase II (KMG-II): From Individual Species to Whole Genera.</title>
        <authorList>
            <person name="Goeker M."/>
        </authorList>
    </citation>
    <scope>NUCLEOTIDE SEQUENCE [LARGE SCALE GENOMIC DNA]</scope>
    <source>
        <strain evidence="3 4">DSM 22413</strain>
    </source>
</reference>
<evidence type="ECO:0000256" key="2">
    <source>
        <dbReference type="SAM" id="Phobius"/>
    </source>
</evidence>
<feature type="compositionally biased region" description="Low complexity" evidence="1">
    <location>
        <begin position="212"/>
        <end position="238"/>
    </location>
</feature>
<comment type="caution">
    <text evidence="3">The sequence shown here is derived from an EMBL/GenBank/DDBJ whole genome shotgun (WGS) entry which is preliminary data.</text>
</comment>
<feature type="region of interest" description="Disordered" evidence="1">
    <location>
        <begin position="208"/>
        <end position="238"/>
    </location>
</feature>
<evidence type="ECO:0000256" key="1">
    <source>
        <dbReference type="SAM" id="MobiDB-lite"/>
    </source>
</evidence>
<keyword evidence="2" id="KW-0812">Transmembrane</keyword>
<keyword evidence="2" id="KW-0472">Membrane</keyword>
<sequence>MFCRVNKGFGLAWSGEVVHATSSRRARSVVRTALAALVTTTALAGLVLGAAQPAAAHPFGAPQSITLSLADPDTVRIHWQVGAQDDLTYLAEYLDLLPDDRIMLDGAVTYDDGDPALLESSPAFRAYLLDHLGVTVGGTTCPGTIVDEKDVLHDGATLDFACGAPVTSATVSVSMLTDLSSLYTTLATGPHGQRGAYGGARTSQEWSFGSDAASASAGPATAPASAPAPAAASPGSSAAGAGRAAALAVGAAALLALAVAGVLLSRRRRREPEPAPEQPAPVCPRRSAAQPSTTSQNPRQGAQT</sequence>
<evidence type="ECO:0000313" key="3">
    <source>
        <dbReference type="EMBL" id="PJI86726.1"/>
    </source>
</evidence>
<gene>
    <name evidence="3" type="ORF">CLV34_2647</name>
</gene>
<feature type="region of interest" description="Disordered" evidence="1">
    <location>
        <begin position="266"/>
        <end position="304"/>
    </location>
</feature>
<feature type="compositionally biased region" description="Polar residues" evidence="1">
    <location>
        <begin position="289"/>
        <end position="304"/>
    </location>
</feature>
<feature type="transmembrane region" description="Helical" evidence="2">
    <location>
        <begin position="244"/>
        <end position="264"/>
    </location>
</feature>
<organism evidence="3 4">
    <name type="scientific">Luteimicrobium subarcticum</name>
    <dbReference type="NCBI Taxonomy" id="620910"/>
    <lineage>
        <taxon>Bacteria</taxon>
        <taxon>Bacillati</taxon>
        <taxon>Actinomycetota</taxon>
        <taxon>Actinomycetes</taxon>
        <taxon>Micrococcales</taxon>
        <taxon>Luteimicrobium</taxon>
    </lineage>
</organism>
<keyword evidence="4" id="KW-1185">Reference proteome</keyword>
<evidence type="ECO:0000313" key="4">
    <source>
        <dbReference type="Proteomes" id="UP000231586"/>
    </source>
</evidence>
<keyword evidence="2" id="KW-1133">Transmembrane helix</keyword>
<accession>A0A2M8W720</accession>
<dbReference type="EMBL" id="PGTZ01000010">
    <property type="protein sequence ID" value="PJI86726.1"/>
    <property type="molecule type" value="Genomic_DNA"/>
</dbReference>
<dbReference type="Proteomes" id="UP000231586">
    <property type="component" value="Unassembled WGS sequence"/>
</dbReference>